<sequence>MLNYWWVTRPKRKLNAIPEVLGAFADLSLNQEWEGQRDSHLAYEDALEVAGLKRKGERRDQTGGGARTYMAWLVSLGLVFKQDSSGKIKLTLAGEAIMNGDSPVQVLSSQVLKYQFPSSFSTGRGVQVAERFKIRPFRFLLKLLDDDKIGCLTEEEIAKIVVTEAENETEKCYNCVVDRIIQFRNFGDKCLEEDFFTKYKPSKGAVNPDHPYSHLTDLANTLVNWLEYTQLAKREDGKLYILDDKHEEVVSILRESPSFIDRPEQHEYFQRKYGIDPKHRKDNRNLAQTQTITARVIARQKIMQAYIAESLERPITRITPQLVDYIVHQTGIDGKLVEEVLVEQYPTGSVGAFMTKYFEMAFKGREEAVDFEKATVELFHDVFGFESKHVGPIGLTPDVLLISDLDGYQAIIDNKAYSKYTISNDHYNRMVHNYIENLANYSESNNNLAFFSYIAGGFGSNIDGQIRNIVNTTGINGSAISVSNVIRMVDIHNSNPFNHQKIKDVFSMNRQVLLKDLT</sequence>
<organism evidence="1 2">
    <name type="scientific">Anaerobium acetethylicum</name>
    <dbReference type="NCBI Taxonomy" id="1619234"/>
    <lineage>
        <taxon>Bacteria</taxon>
        <taxon>Bacillati</taxon>
        <taxon>Bacillota</taxon>
        <taxon>Clostridia</taxon>
        <taxon>Lachnospirales</taxon>
        <taxon>Lachnospiraceae</taxon>
        <taxon>Anaerobium</taxon>
    </lineage>
</organism>
<evidence type="ECO:0000313" key="1">
    <source>
        <dbReference type="EMBL" id="SCP98579.1"/>
    </source>
</evidence>
<dbReference type="REBASE" id="186977">
    <property type="entry name" value="Aac29698ORF10232P"/>
</dbReference>
<dbReference type="GO" id="GO:0009307">
    <property type="term" value="P:DNA restriction-modification system"/>
    <property type="evidence" value="ECO:0007669"/>
    <property type="project" value="InterPro"/>
</dbReference>
<dbReference type="EMBL" id="FMKA01000023">
    <property type="protein sequence ID" value="SCP98579.1"/>
    <property type="molecule type" value="Genomic_DNA"/>
</dbReference>
<keyword evidence="2" id="KW-1185">Reference proteome</keyword>
<reference evidence="1 2" key="1">
    <citation type="submission" date="2016-09" db="EMBL/GenBank/DDBJ databases">
        <authorList>
            <person name="Capua I."/>
            <person name="De Benedictis P."/>
            <person name="Joannis T."/>
            <person name="Lombin L.H."/>
            <person name="Cattoli G."/>
        </authorList>
    </citation>
    <scope>NUCLEOTIDE SEQUENCE [LARGE SCALE GENOMIC DNA]</scope>
    <source>
        <strain evidence="1 2">GluBS11</strain>
    </source>
</reference>
<keyword evidence="1" id="KW-0255">Endonuclease</keyword>
<evidence type="ECO:0000313" key="2">
    <source>
        <dbReference type="Proteomes" id="UP000199315"/>
    </source>
</evidence>
<keyword evidence="1" id="KW-0540">Nuclease</keyword>
<dbReference type="RefSeq" id="WP_091235627.1">
    <property type="nucleotide sequence ID" value="NZ_FMKA01000023.1"/>
</dbReference>
<accession>A0A1D3TWI2</accession>
<keyword evidence="1" id="KW-0378">Hydrolase</keyword>
<dbReference type="SUPFAM" id="SSF52980">
    <property type="entry name" value="Restriction endonuclease-like"/>
    <property type="match status" value="1"/>
</dbReference>
<name>A0A1D3TWI2_9FIRM</name>
<gene>
    <name evidence="1" type="ORF">SAMN05421730_10231</name>
</gene>
<dbReference type="Gene3D" id="3.40.91.30">
    <property type="match status" value="1"/>
</dbReference>
<dbReference type="InterPro" id="IPR011335">
    <property type="entry name" value="Restrct_endonuc-II-like"/>
</dbReference>
<dbReference type="Proteomes" id="UP000199315">
    <property type="component" value="Unassembled WGS sequence"/>
</dbReference>
<proteinExistence type="predicted"/>
<dbReference type="STRING" id="1619234.SAMN05421730_10231"/>
<protein>
    <submittedName>
        <fullName evidence="1">AlwI restriction endonuclease</fullName>
    </submittedName>
</protein>
<dbReference type="AlphaFoldDB" id="A0A1D3TWI2"/>
<dbReference type="OrthoDB" id="2019359at2"/>
<dbReference type="GO" id="GO:0009036">
    <property type="term" value="F:type II site-specific deoxyribonuclease activity"/>
    <property type="evidence" value="ECO:0007669"/>
    <property type="project" value="InterPro"/>
</dbReference>